<dbReference type="Proteomes" id="UP001155182">
    <property type="component" value="Unassembled WGS sequence"/>
</dbReference>
<evidence type="ECO:0008006" key="4">
    <source>
        <dbReference type="Google" id="ProtNLM"/>
    </source>
</evidence>
<dbReference type="Gene3D" id="2.40.50.870">
    <property type="entry name" value="Protein of unknown function (DUF3299)"/>
    <property type="match status" value="1"/>
</dbReference>
<dbReference type="AlphaFoldDB" id="A0A9X2JBT1"/>
<dbReference type="RefSeq" id="WP_252586624.1">
    <property type="nucleotide sequence ID" value="NZ_JAMWYS010000024.1"/>
</dbReference>
<protein>
    <recommendedName>
        <fullName evidence="4">DUF3299 domain-containing protein</fullName>
    </recommendedName>
</protein>
<evidence type="ECO:0000256" key="1">
    <source>
        <dbReference type="SAM" id="SignalP"/>
    </source>
</evidence>
<proteinExistence type="predicted"/>
<evidence type="ECO:0000313" key="3">
    <source>
        <dbReference type="Proteomes" id="UP001155182"/>
    </source>
</evidence>
<keyword evidence="1" id="KW-0732">Signal</keyword>
<sequence>MKKLLLISTLLFTATLLKAQHVADMIKSPVWDIIGTLKINKVNADKQTAVFSPQLKAMENKQVTLQGYMIPIEEGIKHKRFLLSTLPVNQCYYCGKNGVPIMIEIEMAAPIDFSYKPVEISGIFKFHYGNAADNVPIWLINATLED</sequence>
<reference evidence="2" key="1">
    <citation type="submission" date="2022-06" db="EMBL/GenBank/DDBJ databases">
        <title>Solitalea sp. MAHUQ-68 isolated from rhizospheric soil.</title>
        <authorList>
            <person name="Huq M.A."/>
        </authorList>
    </citation>
    <scope>NUCLEOTIDE SEQUENCE</scope>
    <source>
        <strain evidence="2">MAHUQ-68</strain>
    </source>
</reference>
<gene>
    <name evidence="2" type="ORF">NF867_05490</name>
</gene>
<organism evidence="2 3">
    <name type="scientific">Solitalea agri</name>
    <dbReference type="NCBI Taxonomy" id="2953739"/>
    <lineage>
        <taxon>Bacteria</taxon>
        <taxon>Pseudomonadati</taxon>
        <taxon>Bacteroidota</taxon>
        <taxon>Sphingobacteriia</taxon>
        <taxon>Sphingobacteriales</taxon>
        <taxon>Sphingobacteriaceae</taxon>
        <taxon>Solitalea</taxon>
    </lineage>
</organism>
<name>A0A9X2JBT1_9SPHI</name>
<feature type="signal peptide" evidence="1">
    <location>
        <begin position="1"/>
        <end position="19"/>
    </location>
</feature>
<keyword evidence="3" id="KW-1185">Reference proteome</keyword>
<evidence type="ECO:0000313" key="2">
    <source>
        <dbReference type="EMBL" id="MCO4292313.1"/>
    </source>
</evidence>
<dbReference type="EMBL" id="JAMWYS010000024">
    <property type="protein sequence ID" value="MCO4292313.1"/>
    <property type="molecule type" value="Genomic_DNA"/>
</dbReference>
<accession>A0A9X2JBT1</accession>
<feature type="chain" id="PRO_5040784657" description="DUF3299 domain-containing protein" evidence="1">
    <location>
        <begin position="20"/>
        <end position="146"/>
    </location>
</feature>
<comment type="caution">
    <text evidence="2">The sequence shown here is derived from an EMBL/GenBank/DDBJ whole genome shotgun (WGS) entry which is preliminary data.</text>
</comment>